<keyword evidence="2" id="KW-1133">Transmembrane helix</keyword>
<evidence type="ECO:0000256" key="1">
    <source>
        <dbReference type="SAM" id="MobiDB-lite"/>
    </source>
</evidence>
<name>A0ABN3NGZ2_STRLO</name>
<reference evidence="3 4" key="1">
    <citation type="journal article" date="2019" name="Int. J. Syst. Evol. Microbiol.">
        <title>The Global Catalogue of Microorganisms (GCM) 10K type strain sequencing project: providing services to taxonomists for standard genome sequencing and annotation.</title>
        <authorList>
            <consortium name="The Broad Institute Genomics Platform"/>
            <consortium name="The Broad Institute Genome Sequencing Center for Infectious Disease"/>
            <person name="Wu L."/>
            <person name="Ma J."/>
        </authorList>
    </citation>
    <scope>NUCLEOTIDE SEQUENCE [LARGE SCALE GENOMIC DNA]</scope>
    <source>
        <strain evidence="3 4">JCM 4395</strain>
    </source>
</reference>
<feature type="region of interest" description="Disordered" evidence="1">
    <location>
        <begin position="73"/>
        <end position="114"/>
    </location>
</feature>
<dbReference type="InterPro" id="IPR038468">
    <property type="entry name" value="MmpS_C"/>
</dbReference>
<dbReference type="RefSeq" id="WP_344406552.1">
    <property type="nucleotide sequence ID" value="NZ_BAAASG010000028.1"/>
</dbReference>
<comment type="caution">
    <text evidence="3">The sequence shown here is derived from an EMBL/GenBank/DDBJ whole genome shotgun (WGS) entry which is preliminary data.</text>
</comment>
<evidence type="ECO:0000313" key="4">
    <source>
        <dbReference type="Proteomes" id="UP001501777"/>
    </source>
</evidence>
<accession>A0ABN3NGZ2</accession>
<feature type="region of interest" description="Disordered" evidence="1">
    <location>
        <begin position="1"/>
        <end position="43"/>
    </location>
</feature>
<dbReference type="EMBL" id="BAAASG010000028">
    <property type="protein sequence ID" value="GAA2521201.1"/>
    <property type="molecule type" value="Genomic_DNA"/>
</dbReference>
<dbReference type="Gene3D" id="2.60.40.2880">
    <property type="entry name" value="MmpS1-5, C-terminal soluble domain"/>
    <property type="match status" value="1"/>
</dbReference>
<keyword evidence="4" id="KW-1185">Reference proteome</keyword>
<gene>
    <name evidence="3" type="ORF">GCM10010276_84850</name>
</gene>
<keyword evidence="2" id="KW-0812">Transmembrane</keyword>
<sequence>MSNQYPQQPQQPGWNGPQQPGQPQPWGGPQEGWGAPPQPPKKSSAGKIIGFGCLGFVAVLVLIGIIGVAVGGGSDSKSNKADGSNDVKATAGAPKSQKPAADKSKSEDAKKTDTKPAKKVVTFKVWGTAPSGALGPLDITYGSDSDTRKGSFKNGKFEATLPLNKDAMYYTVSAQLQGSGDITCSVTVDGHTKKGHAAGGYNICDAQLSSGLLGGWN</sequence>
<feature type="compositionally biased region" description="Low complexity" evidence="1">
    <location>
        <begin position="1"/>
        <end position="35"/>
    </location>
</feature>
<evidence type="ECO:0000256" key="2">
    <source>
        <dbReference type="SAM" id="Phobius"/>
    </source>
</evidence>
<feature type="transmembrane region" description="Helical" evidence="2">
    <location>
        <begin position="48"/>
        <end position="70"/>
    </location>
</feature>
<feature type="compositionally biased region" description="Basic and acidic residues" evidence="1">
    <location>
        <begin position="100"/>
        <end position="114"/>
    </location>
</feature>
<organism evidence="3 4">
    <name type="scientific">Streptomyces longisporus</name>
    <dbReference type="NCBI Taxonomy" id="1948"/>
    <lineage>
        <taxon>Bacteria</taxon>
        <taxon>Bacillati</taxon>
        <taxon>Actinomycetota</taxon>
        <taxon>Actinomycetes</taxon>
        <taxon>Kitasatosporales</taxon>
        <taxon>Streptomycetaceae</taxon>
        <taxon>Streptomyces</taxon>
    </lineage>
</organism>
<proteinExistence type="predicted"/>
<evidence type="ECO:0000313" key="3">
    <source>
        <dbReference type="EMBL" id="GAA2521201.1"/>
    </source>
</evidence>
<evidence type="ECO:0008006" key="5">
    <source>
        <dbReference type="Google" id="ProtNLM"/>
    </source>
</evidence>
<dbReference type="Proteomes" id="UP001501777">
    <property type="component" value="Unassembled WGS sequence"/>
</dbReference>
<protein>
    <recommendedName>
        <fullName evidence="5">MmpS family membrane protein</fullName>
    </recommendedName>
</protein>
<keyword evidence="2" id="KW-0472">Membrane</keyword>